<accession>A0A9P5SFK3</accession>
<proteinExistence type="predicted"/>
<dbReference type="Gene3D" id="3.40.50.720">
    <property type="entry name" value="NAD(P)-binding Rossmann-like Domain"/>
    <property type="match status" value="1"/>
</dbReference>
<gene>
    <name evidence="1" type="ORF">BG006_011424</name>
</gene>
<dbReference type="SUPFAM" id="SSF51735">
    <property type="entry name" value="NAD(P)-binding Rossmann-fold domains"/>
    <property type="match status" value="1"/>
</dbReference>
<dbReference type="AlphaFoldDB" id="A0A9P5SFK3"/>
<reference evidence="1" key="1">
    <citation type="journal article" date="2020" name="Fungal Divers.">
        <title>Resolving the Mortierellaceae phylogeny through synthesis of multi-gene phylogenetics and phylogenomics.</title>
        <authorList>
            <person name="Vandepol N."/>
            <person name="Liber J."/>
            <person name="Desiro A."/>
            <person name="Na H."/>
            <person name="Kennedy M."/>
            <person name="Barry K."/>
            <person name="Grigoriev I.V."/>
            <person name="Miller A.N."/>
            <person name="O'Donnell K."/>
            <person name="Stajich J.E."/>
            <person name="Bonito G."/>
        </authorList>
    </citation>
    <scope>NUCLEOTIDE SEQUENCE</scope>
    <source>
        <strain evidence="1">NVP1</strain>
    </source>
</reference>
<keyword evidence="2" id="KW-1185">Reference proteome</keyword>
<protein>
    <recommendedName>
        <fullName evidence="3">Alcohol dehydrogenase-like C-terminal domain-containing protein</fullName>
    </recommendedName>
</protein>
<sequence length="151" mass="16168">MGTFGASTVAVALAMGVRRVIATGRTRTQLDENVKVYGPRVVHFVPTGDEVKDTEAFVQAAGTAVLMSGVQASIELPYSHIMLNNITIKGKFLSVRADPSTLLGLVDAGLLRLDVGEYKTFKLEKINEAIDWSAANSGPFSSTIVVPWSPM</sequence>
<name>A0A9P5SFK3_9FUNG</name>
<organism evidence="1 2">
    <name type="scientific">Podila minutissima</name>
    <dbReference type="NCBI Taxonomy" id="64525"/>
    <lineage>
        <taxon>Eukaryota</taxon>
        <taxon>Fungi</taxon>
        <taxon>Fungi incertae sedis</taxon>
        <taxon>Mucoromycota</taxon>
        <taxon>Mortierellomycotina</taxon>
        <taxon>Mortierellomycetes</taxon>
        <taxon>Mortierellales</taxon>
        <taxon>Mortierellaceae</taxon>
        <taxon>Podila</taxon>
    </lineage>
</organism>
<evidence type="ECO:0008006" key="3">
    <source>
        <dbReference type="Google" id="ProtNLM"/>
    </source>
</evidence>
<dbReference type="InterPro" id="IPR036291">
    <property type="entry name" value="NAD(P)-bd_dom_sf"/>
</dbReference>
<dbReference type="Proteomes" id="UP000696485">
    <property type="component" value="Unassembled WGS sequence"/>
</dbReference>
<dbReference type="Gene3D" id="3.90.180.10">
    <property type="entry name" value="Medium-chain alcohol dehydrogenases, catalytic domain"/>
    <property type="match status" value="1"/>
</dbReference>
<comment type="caution">
    <text evidence="1">The sequence shown here is derived from an EMBL/GenBank/DDBJ whole genome shotgun (WGS) entry which is preliminary data.</text>
</comment>
<evidence type="ECO:0000313" key="2">
    <source>
        <dbReference type="Proteomes" id="UP000696485"/>
    </source>
</evidence>
<dbReference type="EMBL" id="JAAAUY010000982">
    <property type="protein sequence ID" value="KAF9325070.1"/>
    <property type="molecule type" value="Genomic_DNA"/>
</dbReference>
<evidence type="ECO:0000313" key="1">
    <source>
        <dbReference type="EMBL" id="KAF9325070.1"/>
    </source>
</evidence>